<dbReference type="EMBL" id="DUFW01000002">
    <property type="protein sequence ID" value="HIH21052.1"/>
    <property type="molecule type" value="Genomic_DNA"/>
</dbReference>
<sequence>MSLQMKPDDEVRLKVLGALLEKKVVMPAIERIKRKTGLHKATIKSSLGFLEKFGMIESYGPKVIFKKFGYNLEILELLQVDLSEKQAFEQFVKEVQKDPHVYMMAPMIGSGNLNIVLKHIHKNIESFHTHSIKNYYERIPGLYKLIKDRQIFYIAAPEYKNKPRTDSIINIIKQEKGLE</sequence>
<proteinExistence type="predicted"/>
<evidence type="ECO:0008006" key="5">
    <source>
        <dbReference type="Google" id="ProtNLM"/>
    </source>
</evidence>
<dbReference type="AlphaFoldDB" id="A0A7J4JTE0"/>
<evidence type="ECO:0000313" key="4">
    <source>
        <dbReference type="Proteomes" id="UP000590964"/>
    </source>
</evidence>
<name>A0A7J4JTE0_9ARCH</name>
<evidence type="ECO:0000313" key="3">
    <source>
        <dbReference type="Proteomes" id="UP000527315"/>
    </source>
</evidence>
<gene>
    <name evidence="1" type="ORF">HA222_00110</name>
    <name evidence="2" type="ORF">HA227_00135</name>
</gene>
<evidence type="ECO:0000313" key="1">
    <source>
        <dbReference type="EMBL" id="HIH21052.1"/>
    </source>
</evidence>
<dbReference type="EMBL" id="DUFJ01000003">
    <property type="protein sequence ID" value="HIH32640.1"/>
    <property type="molecule type" value="Genomic_DNA"/>
</dbReference>
<dbReference type="Proteomes" id="UP000527315">
    <property type="component" value="Unassembled WGS sequence"/>
</dbReference>
<reference evidence="1 3" key="1">
    <citation type="journal article" date="2020" name="bioRxiv">
        <title>A rank-normalized archaeal taxonomy based on genome phylogeny resolves widespread incomplete and uneven classifications.</title>
        <authorList>
            <person name="Rinke C."/>
            <person name="Chuvochina M."/>
            <person name="Mussig A.J."/>
            <person name="Chaumeil P.-A."/>
            <person name="Waite D.W."/>
            <person name="Whitman W.B."/>
            <person name="Parks D.H."/>
            <person name="Hugenholtz P."/>
        </authorList>
    </citation>
    <scope>NUCLEOTIDE SEQUENCE</scope>
    <source>
        <strain evidence="1">UBA10191</strain>
    </source>
</reference>
<organism evidence="1 4">
    <name type="scientific">Candidatus Iainarchaeum sp</name>
    <dbReference type="NCBI Taxonomy" id="3101447"/>
    <lineage>
        <taxon>Archaea</taxon>
        <taxon>Candidatus Iainarchaeota</taxon>
        <taxon>Candidatus Iainarchaeia</taxon>
        <taxon>Candidatus Iainarchaeales</taxon>
        <taxon>Candidatus Iainarchaeaceae</taxon>
        <taxon>Candidatus Iainarchaeum</taxon>
    </lineage>
</organism>
<evidence type="ECO:0000313" key="2">
    <source>
        <dbReference type="EMBL" id="HIH32640.1"/>
    </source>
</evidence>
<comment type="caution">
    <text evidence="1">The sequence shown here is derived from an EMBL/GenBank/DDBJ whole genome shotgun (WGS) entry which is preliminary data.</text>
</comment>
<accession>A0A7J4JTE0</accession>
<dbReference type="Proteomes" id="UP000590964">
    <property type="component" value="Unassembled WGS sequence"/>
</dbReference>
<protein>
    <recommendedName>
        <fullName evidence="5">Lrp/AsnC family transcriptional regulator</fullName>
    </recommendedName>
</protein>